<comment type="caution">
    <text evidence="11">The sequence shown here is derived from an EMBL/GenBank/DDBJ whole genome shotgun (WGS) entry which is preliminary data.</text>
</comment>
<accession>A0AAD7X029</accession>
<proteinExistence type="inferred from homology"/>
<protein>
    <recommendedName>
        <fullName evidence="10">G-protein coupled receptors family 1 profile domain-containing protein</fullName>
    </recommendedName>
</protein>
<evidence type="ECO:0000256" key="7">
    <source>
        <dbReference type="ARBA" id="ARBA00023224"/>
    </source>
</evidence>
<sequence>MNESCLAPQGLVSTVLPPILILEFLLGLPGNTMALWIFCCRMKDWKPNTVYLLNLMLADFLLLAGLPLRIDNLLRGEDWVFGGALCRINLFMLAVNRSASIGFMTIVAVDRYFKVVHPHHHANRMKARGASLVAGAVWAGVVLVRIPLLANDLLWRHGNQTLCRSFSSNKELTPGMWLHYFMYLAEFFLPFLLLVFCTVRITCALHLRGLDRVPIVRRTVRAVRLIMVVFTICFLPGVATGLATLLIHKLRPQDCEAYLLAGQMFSLSVGFTYLNSSLDPLIYCFFSYKFRNILKQYLNSLGVFRWIGRTALPVTGENKARPSSHPTV</sequence>
<dbReference type="PANTHER" id="PTHR46048">
    <property type="entry name" value="HYDROXYCARBOXYLIC ACID RECEPTOR 2"/>
    <property type="match status" value="1"/>
</dbReference>
<name>A0AAD7X029_9TELE</name>
<dbReference type="InterPro" id="IPR000276">
    <property type="entry name" value="GPCR_Rhodpsn"/>
</dbReference>
<dbReference type="PRINTS" id="PR00237">
    <property type="entry name" value="GPCRRHODOPSN"/>
</dbReference>
<dbReference type="Gene3D" id="1.20.1070.10">
    <property type="entry name" value="Rhodopsin 7-helix transmembrane proteins"/>
    <property type="match status" value="1"/>
</dbReference>
<feature type="transmembrane region" description="Helical" evidence="9">
    <location>
        <begin position="267"/>
        <end position="286"/>
    </location>
</feature>
<comment type="subcellular location">
    <subcellularLocation>
        <location evidence="1">Membrane</location>
        <topology evidence="1">Multi-pass membrane protein</topology>
    </subcellularLocation>
</comment>
<evidence type="ECO:0000256" key="8">
    <source>
        <dbReference type="RuleBase" id="RU000688"/>
    </source>
</evidence>
<keyword evidence="7 8" id="KW-0807">Transducer</keyword>
<keyword evidence="12" id="KW-1185">Reference proteome</keyword>
<feature type="transmembrane region" description="Helical" evidence="9">
    <location>
        <begin position="222"/>
        <end position="247"/>
    </location>
</feature>
<comment type="similarity">
    <text evidence="8">Belongs to the G-protein coupled receptor 1 family.</text>
</comment>
<feature type="transmembrane region" description="Helical" evidence="9">
    <location>
        <begin position="130"/>
        <end position="150"/>
    </location>
</feature>
<dbReference type="SUPFAM" id="SSF81321">
    <property type="entry name" value="Family A G protein-coupled receptor-like"/>
    <property type="match status" value="1"/>
</dbReference>
<keyword evidence="4 8" id="KW-0297">G-protein coupled receptor</keyword>
<feature type="transmembrane region" description="Helical" evidence="9">
    <location>
        <begin position="51"/>
        <end position="70"/>
    </location>
</feature>
<evidence type="ECO:0000256" key="6">
    <source>
        <dbReference type="ARBA" id="ARBA00023170"/>
    </source>
</evidence>
<evidence type="ECO:0000256" key="2">
    <source>
        <dbReference type="ARBA" id="ARBA00022692"/>
    </source>
</evidence>
<feature type="transmembrane region" description="Helical" evidence="9">
    <location>
        <begin position="20"/>
        <end position="39"/>
    </location>
</feature>
<feature type="transmembrane region" description="Helical" evidence="9">
    <location>
        <begin position="180"/>
        <end position="201"/>
    </location>
</feature>
<evidence type="ECO:0000256" key="9">
    <source>
        <dbReference type="SAM" id="Phobius"/>
    </source>
</evidence>
<evidence type="ECO:0000313" key="11">
    <source>
        <dbReference type="EMBL" id="KAJ8416096.1"/>
    </source>
</evidence>
<dbReference type="InterPro" id="IPR017452">
    <property type="entry name" value="GPCR_Rhodpsn_7TM"/>
</dbReference>
<evidence type="ECO:0000259" key="10">
    <source>
        <dbReference type="PROSITE" id="PS50262"/>
    </source>
</evidence>
<dbReference type="Proteomes" id="UP001221898">
    <property type="component" value="Unassembled WGS sequence"/>
</dbReference>
<evidence type="ECO:0000256" key="4">
    <source>
        <dbReference type="ARBA" id="ARBA00023040"/>
    </source>
</evidence>
<evidence type="ECO:0000256" key="1">
    <source>
        <dbReference type="ARBA" id="ARBA00004141"/>
    </source>
</evidence>
<keyword evidence="5 9" id="KW-0472">Membrane</keyword>
<dbReference type="PROSITE" id="PS00237">
    <property type="entry name" value="G_PROTEIN_RECEP_F1_1"/>
    <property type="match status" value="1"/>
</dbReference>
<dbReference type="PROSITE" id="PS50262">
    <property type="entry name" value="G_PROTEIN_RECEP_F1_2"/>
    <property type="match status" value="1"/>
</dbReference>
<dbReference type="GO" id="GO:0005886">
    <property type="term" value="C:plasma membrane"/>
    <property type="evidence" value="ECO:0007669"/>
    <property type="project" value="TreeGrafter"/>
</dbReference>
<gene>
    <name evidence="11" type="ORF">AAFF_G00381180</name>
</gene>
<dbReference type="Pfam" id="PF00001">
    <property type="entry name" value="7tm_1"/>
    <property type="match status" value="1"/>
</dbReference>
<dbReference type="AlphaFoldDB" id="A0AAD7X029"/>
<evidence type="ECO:0000256" key="5">
    <source>
        <dbReference type="ARBA" id="ARBA00023136"/>
    </source>
</evidence>
<dbReference type="PANTHER" id="PTHR46048:SF10">
    <property type="entry name" value="HYDROXYCARBOXYLIC ACID RECEPTOR 1-4-RELATED"/>
    <property type="match status" value="1"/>
</dbReference>
<reference evidence="11" key="1">
    <citation type="journal article" date="2023" name="Science">
        <title>Genome structures resolve the early diversification of teleost fishes.</title>
        <authorList>
            <person name="Parey E."/>
            <person name="Louis A."/>
            <person name="Montfort J."/>
            <person name="Bouchez O."/>
            <person name="Roques C."/>
            <person name="Iampietro C."/>
            <person name="Lluch J."/>
            <person name="Castinel A."/>
            <person name="Donnadieu C."/>
            <person name="Desvignes T."/>
            <person name="Floi Bucao C."/>
            <person name="Jouanno E."/>
            <person name="Wen M."/>
            <person name="Mejri S."/>
            <person name="Dirks R."/>
            <person name="Jansen H."/>
            <person name="Henkel C."/>
            <person name="Chen W.J."/>
            <person name="Zahm M."/>
            <person name="Cabau C."/>
            <person name="Klopp C."/>
            <person name="Thompson A.W."/>
            <person name="Robinson-Rechavi M."/>
            <person name="Braasch I."/>
            <person name="Lecointre G."/>
            <person name="Bobe J."/>
            <person name="Postlethwait J.H."/>
            <person name="Berthelot C."/>
            <person name="Roest Crollius H."/>
            <person name="Guiguen Y."/>
        </authorList>
    </citation>
    <scope>NUCLEOTIDE SEQUENCE</scope>
    <source>
        <strain evidence="11">NC1722</strain>
    </source>
</reference>
<dbReference type="GO" id="GO:0004930">
    <property type="term" value="F:G protein-coupled receptor activity"/>
    <property type="evidence" value="ECO:0007669"/>
    <property type="project" value="UniProtKB-KW"/>
</dbReference>
<feature type="transmembrane region" description="Helical" evidence="9">
    <location>
        <begin position="90"/>
        <end position="109"/>
    </location>
</feature>
<keyword evidence="2 8" id="KW-0812">Transmembrane</keyword>
<evidence type="ECO:0000313" key="12">
    <source>
        <dbReference type="Proteomes" id="UP001221898"/>
    </source>
</evidence>
<keyword evidence="3 9" id="KW-1133">Transmembrane helix</keyword>
<feature type="domain" description="G-protein coupled receptors family 1 profile" evidence="10">
    <location>
        <begin position="30"/>
        <end position="283"/>
    </location>
</feature>
<organism evidence="11 12">
    <name type="scientific">Aldrovandia affinis</name>
    <dbReference type="NCBI Taxonomy" id="143900"/>
    <lineage>
        <taxon>Eukaryota</taxon>
        <taxon>Metazoa</taxon>
        <taxon>Chordata</taxon>
        <taxon>Craniata</taxon>
        <taxon>Vertebrata</taxon>
        <taxon>Euteleostomi</taxon>
        <taxon>Actinopterygii</taxon>
        <taxon>Neopterygii</taxon>
        <taxon>Teleostei</taxon>
        <taxon>Notacanthiformes</taxon>
        <taxon>Halosauridae</taxon>
        <taxon>Aldrovandia</taxon>
    </lineage>
</organism>
<evidence type="ECO:0000256" key="3">
    <source>
        <dbReference type="ARBA" id="ARBA00022989"/>
    </source>
</evidence>
<dbReference type="InterPro" id="IPR051893">
    <property type="entry name" value="HCARs"/>
</dbReference>
<keyword evidence="6 8" id="KW-0675">Receptor</keyword>
<dbReference type="EMBL" id="JAINUG010000007">
    <property type="protein sequence ID" value="KAJ8416096.1"/>
    <property type="molecule type" value="Genomic_DNA"/>
</dbReference>